<evidence type="ECO:0000313" key="9">
    <source>
        <dbReference type="Proteomes" id="UP000242188"/>
    </source>
</evidence>
<dbReference type="OrthoDB" id="6262629at2759"/>
<evidence type="ECO:0000256" key="6">
    <source>
        <dbReference type="SAM" id="Phobius"/>
    </source>
</evidence>
<feature type="region of interest" description="Disordered" evidence="5">
    <location>
        <begin position="501"/>
        <end position="523"/>
    </location>
</feature>
<dbReference type="AlphaFoldDB" id="A0A210PS18"/>
<keyword evidence="9" id="KW-1185">Reference proteome</keyword>
<evidence type="ECO:0000256" key="1">
    <source>
        <dbReference type="ARBA" id="ARBA00004141"/>
    </source>
</evidence>
<proteinExistence type="predicted"/>
<comment type="subcellular location">
    <subcellularLocation>
        <location evidence="1">Membrane</location>
        <topology evidence="1">Multi-pass membrane protein</topology>
    </subcellularLocation>
</comment>
<evidence type="ECO:0000256" key="2">
    <source>
        <dbReference type="ARBA" id="ARBA00022692"/>
    </source>
</evidence>
<feature type="transmembrane region" description="Helical" evidence="6">
    <location>
        <begin position="407"/>
        <end position="426"/>
    </location>
</feature>
<keyword evidence="4 6" id="KW-0472">Membrane</keyword>
<feature type="compositionally biased region" description="Basic and acidic residues" evidence="5">
    <location>
        <begin position="514"/>
        <end position="523"/>
    </location>
</feature>
<feature type="transmembrane region" description="Helical" evidence="6">
    <location>
        <begin position="230"/>
        <end position="249"/>
    </location>
</feature>
<dbReference type="GO" id="GO:0016020">
    <property type="term" value="C:membrane"/>
    <property type="evidence" value="ECO:0007669"/>
    <property type="project" value="UniProtKB-SubCell"/>
</dbReference>
<evidence type="ECO:0000256" key="4">
    <source>
        <dbReference type="ARBA" id="ARBA00023136"/>
    </source>
</evidence>
<feature type="domain" description="Major facilitator superfamily (MFS) profile" evidence="7">
    <location>
        <begin position="39"/>
        <end position="491"/>
    </location>
</feature>
<dbReference type="InterPro" id="IPR020846">
    <property type="entry name" value="MFS_dom"/>
</dbReference>
<dbReference type="Pfam" id="PF00083">
    <property type="entry name" value="Sugar_tr"/>
    <property type="match status" value="1"/>
</dbReference>
<gene>
    <name evidence="8" type="ORF">KP79_PYT20741</name>
</gene>
<accession>A0A210PS18</accession>
<organism evidence="8 9">
    <name type="scientific">Mizuhopecten yessoensis</name>
    <name type="common">Japanese scallop</name>
    <name type="synonym">Patinopecten yessoensis</name>
    <dbReference type="NCBI Taxonomy" id="6573"/>
    <lineage>
        <taxon>Eukaryota</taxon>
        <taxon>Metazoa</taxon>
        <taxon>Spiralia</taxon>
        <taxon>Lophotrochozoa</taxon>
        <taxon>Mollusca</taxon>
        <taxon>Bivalvia</taxon>
        <taxon>Autobranchia</taxon>
        <taxon>Pteriomorphia</taxon>
        <taxon>Pectinida</taxon>
        <taxon>Pectinoidea</taxon>
        <taxon>Pectinidae</taxon>
        <taxon>Mizuhopecten</taxon>
    </lineage>
</organism>
<comment type="caution">
    <text evidence="8">The sequence shown here is derived from an EMBL/GenBank/DDBJ whole genome shotgun (WGS) entry which is preliminary data.</text>
</comment>
<feature type="transmembrane region" description="Helical" evidence="6">
    <location>
        <begin position="172"/>
        <end position="193"/>
    </location>
</feature>
<feature type="transmembrane region" description="Helical" evidence="6">
    <location>
        <begin position="115"/>
        <end position="136"/>
    </location>
</feature>
<protein>
    <submittedName>
        <fullName evidence="8">Solute carrier family 22 member 21</fullName>
    </submittedName>
</protein>
<dbReference type="Gene3D" id="1.20.1250.20">
    <property type="entry name" value="MFS general substrate transporter like domains"/>
    <property type="match status" value="1"/>
</dbReference>
<feature type="transmembrane region" description="Helical" evidence="6">
    <location>
        <begin position="466"/>
        <end position="486"/>
    </location>
</feature>
<evidence type="ECO:0000256" key="3">
    <source>
        <dbReference type="ARBA" id="ARBA00022989"/>
    </source>
</evidence>
<feature type="transmembrane region" description="Helical" evidence="6">
    <location>
        <begin position="374"/>
        <end position="395"/>
    </location>
</feature>
<dbReference type="InterPro" id="IPR005829">
    <property type="entry name" value="Sugar_transporter_CS"/>
</dbReference>
<dbReference type="PROSITE" id="PS00217">
    <property type="entry name" value="SUGAR_TRANSPORT_2"/>
    <property type="match status" value="1"/>
</dbReference>
<feature type="transmembrane region" description="Helical" evidence="6">
    <location>
        <begin position="316"/>
        <end position="334"/>
    </location>
</feature>
<reference evidence="8 9" key="1">
    <citation type="journal article" date="2017" name="Nat. Ecol. Evol.">
        <title>Scallop genome provides insights into evolution of bilaterian karyotype and development.</title>
        <authorList>
            <person name="Wang S."/>
            <person name="Zhang J."/>
            <person name="Jiao W."/>
            <person name="Li J."/>
            <person name="Xun X."/>
            <person name="Sun Y."/>
            <person name="Guo X."/>
            <person name="Huan P."/>
            <person name="Dong B."/>
            <person name="Zhang L."/>
            <person name="Hu X."/>
            <person name="Sun X."/>
            <person name="Wang J."/>
            <person name="Zhao C."/>
            <person name="Wang Y."/>
            <person name="Wang D."/>
            <person name="Huang X."/>
            <person name="Wang R."/>
            <person name="Lv J."/>
            <person name="Li Y."/>
            <person name="Zhang Z."/>
            <person name="Liu B."/>
            <person name="Lu W."/>
            <person name="Hui Y."/>
            <person name="Liang J."/>
            <person name="Zhou Z."/>
            <person name="Hou R."/>
            <person name="Li X."/>
            <person name="Liu Y."/>
            <person name="Li H."/>
            <person name="Ning X."/>
            <person name="Lin Y."/>
            <person name="Zhao L."/>
            <person name="Xing Q."/>
            <person name="Dou J."/>
            <person name="Li Y."/>
            <person name="Mao J."/>
            <person name="Guo H."/>
            <person name="Dou H."/>
            <person name="Li T."/>
            <person name="Mu C."/>
            <person name="Jiang W."/>
            <person name="Fu Q."/>
            <person name="Fu X."/>
            <person name="Miao Y."/>
            <person name="Liu J."/>
            <person name="Yu Q."/>
            <person name="Li R."/>
            <person name="Liao H."/>
            <person name="Li X."/>
            <person name="Kong Y."/>
            <person name="Jiang Z."/>
            <person name="Chourrout D."/>
            <person name="Li R."/>
            <person name="Bao Z."/>
        </authorList>
    </citation>
    <scope>NUCLEOTIDE SEQUENCE [LARGE SCALE GENOMIC DNA]</scope>
    <source>
        <strain evidence="8 9">PY_sf001</strain>
    </source>
</reference>
<dbReference type="InterPro" id="IPR005828">
    <property type="entry name" value="MFS_sugar_transport-like"/>
</dbReference>
<feature type="transmembrane region" description="Helical" evidence="6">
    <location>
        <begin position="28"/>
        <end position="49"/>
    </location>
</feature>
<name>A0A210PS18_MIZYE</name>
<dbReference type="SUPFAM" id="SSF103473">
    <property type="entry name" value="MFS general substrate transporter"/>
    <property type="match status" value="1"/>
</dbReference>
<evidence type="ECO:0000313" key="8">
    <source>
        <dbReference type="EMBL" id="OWF39252.1"/>
    </source>
</evidence>
<dbReference type="PROSITE" id="PS50850">
    <property type="entry name" value="MFS"/>
    <property type="match status" value="1"/>
</dbReference>
<keyword evidence="3 6" id="KW-1133">Transmembrane helix</keyword>
<evidence type="ECO:0000259" key="7">
    <source>
        <dbReference type="PROSITE" id="PS50850"/>
    </source>
</evidence>
<feature type="transmembrane region" description="Helical" evidence="6">
    <location>
        <begin position="205"/>
        <end position="224"/>
    </location>
</feature>
<feature type="transmembrane region" description="Helical" evidence="6">
    <location>
        <begin position="148"/>
        <end position="166"/>
    </location>
</feature>
<sequence>MSATSAYLESLIEECGGFSRFQWIMFSFMMYSKVAATWTMMMMTFAGAIPDWQCRLTNYSNPGTIPSITTNDIDYIDGQCYPPQNVTVQTCQEYIFSDSMNTVVSEWTLICDKDWIASTITTIQMVGLLVSCVASGHLADLIGRKPTYFLSLIALTVLNTISGFSTTWKMFAVLRFLLGFGVGAHLTVFYGYLIEFIPARRRSAAIAYPGWAIWACVLGLVAMWLHDWRYLHFATAILTLPCVFMWWFLPESFRYLVTHNRLDEAKEVVCKIARINGKPEPDMSKMSYLVKVDLKVDAERRYTIWDVAKSPQLRKYTCLLGIAWIACGYGYYAISFGVQSLSGSLYLNMFLLSVVEIPAQASSYYLTNRYGRKWVTLALLLIAGITGFVVAAIQISDYEMKNSLINGFALASKMGVGVGWGTLIILTSESYPTVVRNIGYGMQSSFARIGAIAAPQLVYVSSHLPGVMYFIFGGVMFLSAFGLFFMQETNKKPIEDGIATNEKGQKETQNFESHTNEAFDTRL</sequence>
<dbReference type="InterPro" id="IPR036259">
    <property type="entry name" value="MFS_trans_sf"/>
</dbReference>
<dbReference type="GO" id="GO:0022857">
    <property type="term" value="F:transmembrane transporter activity"/>
    <property type="evidence" value="ECO:0007669"/>
    <property type="project" value="InterPro"/>
</dbReference>
<dbReference type="EMBL" id="NEDP02005536">
    <property type="protein sequence ID" value="OWF39252.1"/>
    <property type="molecule type" value="Genomic_DNA"/>
</dbReference>
<keyword evidence="2 6" id="KW-0812">Transmembrane</keyword>
<dbReference type="PANTHER" id="PTHR24064">
    <property type="entry name" value="SOLUTE CARRIER FAMILY 22 MEMBER"/>
    <property type="match status" value="1"/>
</dbReference>
<evidence type="ECO:0000256" key="5">
    <source>
        <dbReference type="SAM" id="MobiDB-lite"/>
    </source>
</evidence>
<dbReference type="Proteomes" id="UP000242188">
    <property type="component" value="Unassembled WGS sequence"/>
</dbReference>